<sequence>MKRFGLLTSVKSKLSASSLTANCEICLIYKLEQNSTYLLDKIIIYSEIEIPLRNFVCYENFSSKSKLHVLEL</sequence>
<gene>
    <name evidence="1" type="ORF">PYX00_002292</name>
</gene>
<dbReference type="EMBL" id="JARGDH010000001">
    <property type="protein sequence ID" value="KAL0281243.1"/>
    <property type="molecule type" value="Genomic_DNA"/>
</dbReference>
<accession>A0AAW2IHJ8</accession>
<evidence type="ECO:0000313" key="1">
    <source>
        <dbReference type="EMBL" id="KAL0281243.1"/>
    </source>
</evidence>
<protein>
    <submittedName>
        <fullName evidence="1">Uncharacterized protein</fullName>
    </submittedName>
</protein>
<dbReference type="AlphaFoldDB" id="A0AAW2IHJ8"/>
<name>A0AAW2IHJ8_9NEOP</name>
<proteinExistence type="predicted"/>
<comment type="caution">
    <text evidence="1">The sequence shown here is derived from an EMBL/GenBank/DDBJ whole genome shotgun (WGS) entry which is preliminary data.</text>
</comment>
<reference evidence="1" key="1">
    <citation type="journal article" date="2024" name="Gigascience">
        <title>Chromosome-level genome of the poultry shaft louse Menopon gallinae provides insight into the host-switching and adaptive evolution of parasitic lice.</title>
        <authorList>
            <person name="Xu Y."/>
            <person name="Ma L."/>
            <person name="Liu S."/>
            <person name="Liang Y."/>
            <person name="Liu Q."/>
            <person name="He Z."/>
            <person name="Tian L."/>
            <person name="Duan Y."/>
            <person name="Cai W."/>
            <person name="Li H."/>
            <person name="Song F."/>
        </authorList>
    </citation>
    <scope>NUCLEOTIDE SEQUENCE</scope>
    <source>
        <strain evidence="1">Cailab_2023a</strain>
    </source>
</reference>
<organism evidence="1">
    <name type="scientific">Menopon gallinae</name>
    <name type="common">poultry shaft louse</name>
    <dbReference type="NCBI Taxonomy" id="328185"/>
    <lineage>
        <taxon>Eukaryota</taxon>
        <taxon>Metazoa</taxon>
        <taxon>Ecdysozoa</taxon>
        <taxon>Arthropoda</taxon>
        <taxon>Hexapoda</taxon>
        <taxon>Insecta</taxon>
        <taxon>Pterygota</taxon>
        <taxon>Neoptera</taxon>
        <taxon>Paraneoptera</taxon>
        <taxon>Psocodea</taxon>
        <taxon>Troctomorpha</taxon>
        <taxon>Phthiraptera</taxon>
        <taxon>Amblycera</taxon>
        <taxon>Menoponidae</taxon>
        <taxon>Menopon</taxon>
    </lineage>
</organism>